<proteinExistence type="predicted"/>
<organism evidence="1 2">
    <name type="scientific">Clostridium chromiireducens</name>
    <dbReference type="NCBI Taxonomy" id="225345"/>
    <lineage>
        <taxon>Bacteria</taxon>
        <taxon>Bacillati</taxon>
        <taxon>Bacillota</taxon>
        <taxon>Clostridia</taxon>
        <taxon>Eubacteriales</taxon>
        <taxon>Clostridiaceae</taxon>
        <taxon>Clostridium</taxon>
    </lineage>
</organism>
<dbReference type="RefSeq" id="WP_160361748.1">
    <property type="nucleotide sequence ID" value="NZ_WSRQ01000123.1"/>
</dbReference>
<evidence type="ECO:0000313" key="2">
    <source>
        <dbReference type="Proteomes" id="UP000656077"/>
    </source>
</evidence>
<dbReference type="InterPro" id="IPR011989">
    <property type="entry name" value="ARM-like"/>
</dbReference>
<evidence type="ECO:0000313" key="1">
    <source>
        <dbReference type="EMBL" id="MVX67340.1"/>
    </source>
</evidence>
<sequence>MVEKIAFNLGRNDEKPNIDLAIELINLKDLEGIKEIVDGLKNKKEQIANDCIKVLYEIGERNPELIAEYVLDFINILKSRNNRLVWGGMTAISKITFLKPKEIFENIEIIVNAYENGSVITRDNSISVFAELAKADKKYERLMLKKILEHLTNCRPKEVGQHAERAFICINQKNSKEFISVLLKRRENLSEPQKKRVDKLIKNIEKGNFNS</sequence>
<gene>
    <name evidence="1" type="ORF">GKZ28_27325</name>
</gene>
<dbReference type="EMBL" id="WSRQ01000123">
    <property type="protein sequence ID" value="MVX67340.1"/>
    <property type="molecule type" value="Genomic_DNA"/>
</dbReference>
<dbReference type="Gene3D" id="1.25.10.10">
    <property type="entry name" value="Leucine-rich Repeat Variant"/>
    <property type="match status" value="1"/>
</dbReference>
<reference evidence="1" key="1">
    <citation type="submission" date="2019-12" db="EMBL/GenBank/DDBJ databases">
        <title>Microbes associate with the intestines of laboratory mice.</title>
        <authorList>
            <person name="Navarre W."/>
            <person name="Wong E."/>
        </authorList>
    </citation>
    <scope>NUCLEOTIDE SEQUENCE</scope>
    <source>
        <strain evidence="1">NM79_F5</strain>
    </source>
</reference>
<accession>A0A964RTD8</accession>
<dbReference type="AlphaFoldDB" id="A0A964RTD8"/>
<dbReference type="SUPFAM" id="SSF48371">
    <property type="entry name" value="ARM repeat"/>
    <property type="match status" value="1"/>
</dbReference>
<comment type="caution">
    <text evidence="1">The sequence shown here is derived from an EMBL/GenBank/DDBJ whole genome shotgun (WGS) entry which is preliminary data.</text>
</comment>
<dbReference type="InterPro" id="IPR016024">
    <property type="entry name" value="ARM-type_fold"/>
</dbReference>
<protein>
    <submittedName>
        <fullName evidence="1">Uncharacterized protein</fullName>
    </submittedName>
</protein>
<name>A0A964RTD8_9CLOT</name>
<dbReference type="Proteomes" id="UP000656077">
    <property type="component" value="Unassembled WGS sequence"/>
</dbReference>